<name>A0ACA9NDZ3_9GLOM</name>
<accession>A0ACA9NDZ3</accession>
<reference evidence="1" key="1">
    <citation type="submission" date="2021-06" db="EMBL/GenBank/DDBJ databases">
        <authorList>
            <person name="Kallberg Y."/>
            <person name="Tangrot J."/>
            <person name="Rosling A."/>
        </authorList>
    </citation>
    <scope>NUCLEOTIDE SEQUENCE</scope>
    <source>
        <strain evidence="1">28 12/20/2015</strain>
    </source>
</reference>
<protein>
    <submittedName>
        <fullName evidence="1">5137_t:CDS:1</fullName>
    </submittedName>
</protein>
<evidence type="ECO:0000313" key="2">
    <source>
        <dbReference type="Proteomes" id="UP000789366"/>
    </source>
</evidence>
<keyword evidence="2" id="KW-1185">Reference proteome</keyword>
<dbReference type="Proteomes" id="UP000789366">
    <property type="component" value="Unassembled WGS sequence"/>
</dbReference>
<feature type="non-terminal residue" evidence="1">
    <location>
        <position position="324"/>
    </location>
</feature>
<comment type="caution">
    <text evidence="1">The sequence shown here is derived from an EMBL/GenBank/DDBJ whole genome shotgun (WGS) entry which is preliminary data.</text>
</comment>
<evidence type="ECO:0000313" key="1">
    <source>
        <dbReference type="EMBL" id="CAG8644569.1"/>
    </source>
</evidence>
<sequence length="324" mass="37191">TLPEDQKERIETILDKNPDLFAKSISELGNLVEARQQASNRTQKAQQKQRNYHDSKHQIESYGIGDLVLLFESSLATSHSSKLEEKWTGPYYIHDTYGNGAYKLRTIDGQVYKKPVHGNSIKKMLSLLQQQIQNERMEGIFTISAKGISYGNKQNPDIEIKPSSILTEAQRIHKKLPLLIEDLQRNDIILPSLEIVVGESWEDQMRILCARLNRNSQDSAVNLQNFYLLGEKINDTNWGDAARKILQEEFPNGHRNLWKTAFRTYTLYSSRGVPNLLSTENITPHVLLKMYENDFKKLIDEAKAIKNREEVDLLALYETFAGAQ</sequence>
<proteinExistence type="predicted"/>
<feature type="non-terminal residue" evidence="1">
    <location>
        <position position="1"/>
    </location>
</feature>
<gene>
    <name evidence="1" type="ORF">SPELUC_LOCUS8692</name>
</gene>
<dbReference type="EMBL" id="CAJVPW010013388">
    <property type="protein sequence ID" value="CAG8644569.1"/>
    <property type="molecule type" value="Genomic_DNA"/>
</dbReference>
<organism evidence="1 2">
    <name type="scientific">Cetraspora pellucida</name>
    <dbReference type="NCBI Taxonomy" id="1433469"/>
    <lineage>
        <taxon>Eukaryota</taxon>
        <taxon>Fungi</taxon>
        <taxon>Fungi incertae sedis</taxon>
        <taxon>Mucoromycota</taxon>
        <taxon>Glomeromycotina</taxon>
        <taxon>Glomeromycetes</taxon>
        <taxon>Diversisporales</taxon>
        <taxon>Gigasporaceae</taxon>
        <taxon>Cetraspora</taxon>
    </lineage>
</organism>